<evidence type="ECO:0000256" key="3">
    <source>
        <dbReference type="SAM" id="MobiDB-lite"/>
    </source>
</evidence>
<protein>
    <submittedName>
        <fullName evidence="5">MFS general substrate transporter</fullName>
    </submittedName>
</protein>
<dbReference type="Gene3D" id="1.20.1250.20">
    <property type="entry name" value="MFS general substrate transporter like domains"/>
    <property type="match status" value="2"/>
</dbReference>
<feature type="transmembrane region" description="Helical" evidence="4">
    <location>
        <begin position="103"/>
        <end position="122"/>
    </location>
</feature>
<evidence type="ECO:0000256" key="4">
    <source>
        <dbReference type="SAM" id="Phobius"/>
    </source>
</evidence>
<dbReference type="GeneID" id="63806381"/>
<dbReference type="PANTHER" id="PTHR11360">
    <property type="entry name" value="MONOCARBOXYLATE TRANSPORTER"/>
    <property type="match status" value="1"/>
</dbReference>
<evidence type="ECO:0000313" key="6">
    <source>
        <dbReference type="Proteomes" id="UP000193922"/>
    </source>
</evidence>
<keyword evidence="4" id="KW-0472">Membrane</keyword>
<feature type="transmembrane region" description="Helical" evidence="4">
    <location>
        <begin position="327"/>
        <end position="346"/>
    </location>
</feature>
<dbReference type="AlphaFoldDB" id="A0A1Y1WBP9"/>
<reference evidence="5 6" key="1">
    <citation type="submission" date="2016-07" db="EMBL/GenBank/DDBJ databases">
        <title>Pervasive Adenine N6-methylation of Active Genes in Fungi.</title>
        <authorList>
            <consortium name="DOE Joint Genome Institute"/>
            <person name="Mondo S.J."/>
            <person name="Dannebaum R.O."/>
            <person name="Kuo R.C."/>
            <person name="Labutti K."/>
            <person name="Haridas S."/>
            <person name="Kuo A."/>
            <person name="Salamov A."/>
            <person name="Ahrendt S.R."/>
            <person name="Lipzen A."/>
            <person name="Sullivan W."/>
            <person name="Andreopoulos W.B."/>
            <person name="Clum A."/>
            <person name="Lindquist E."/>
            <person name="Daum C."/>
            <person name="Ramamoorthy G.K."/>
            <person name="Gryganskyi A."/>
            <person name="Culley D."/>
            <person name="Magnuson J.K."/>
            <person name="James T.Y."/>
            <person name="O'Malley M.A."/>
            <person name="Stajich J.E."/>
            <person name="Spatafora J.W."/>
            <person name="Visel A."/>
            <person name="Grigoriev I.V."/>
        </authorList>
    </citation>
    <scope>NUCLEOTIDE SEQUENCE [LARGE SCALE GENOMIC DNA]</scope>
    <source>
        <strain evidence="5 6">ATCC 12442</strain>
    </source>
</reference>
<proteinExistence type="inferred from homology"/>
<gene>
    <name evidence="5" type="ORF">DL89DRAFT_283394</name>
</gene>
<sequence>MKSEPATPTAHSSVNDLSRGPTVSQTDSSVAFDDTYAGPTPLNGVLPEKDTSAYAPPPDGGYGWVVVACSFLLEFFAEGPLSAFGVFQDYYVNDRFKGRVSNATIALVGVLSASSMASLGVVSGKLCEKFGYRVVPLCGIFLLSMGYFLASFATEGILCGVGAALTFMPAVVIPAQWFERRRGRATGIVNLGIGVGGLVWTQFNHLLIKKISVAWTLRLTAIVVLVSCSAAVILIRTYQTTPIKKKVDIKALGDKNLILFLGGSFLTGIGSLIPFYYLPAYAGAIGLTDSNGATAISDLLGPVKILLVASFLTCSSILFVWTSAHNYAITLVFGLLFGIGYGATFTQTSAFVARLFGVDSLPVFVGLYYTMSGIGYLLGPPLAGVILERTKSWGAPYTALKLYCGIPMSMAFGAVVIILINTNRKRIV</sequence>
<evidence type="ECO:0000313" key="5">
    <source>
        <dbReference type="EMBL" id="ORX70862.1"/>
    </source>
</evidence>
<dbReference type="EMBL" id="MCFD01000005">
    <property type="protein sequence ID" value="ORX70862.1"/>
    <property type="molecule type" value="Genomic_DNA"/>
</dbReference>
<dbReference type="RefSeq" id="XP_040744441.1">
    <property type="nucleotide sequence ID" value="XM_040889733.1"/>
</dbReference>
<feature type="transmembrane region" description="Helical" evidence="4">
    <location>
        <begin position="185"/>
        <end position="203"/>
    </location>
</feature>
<feature type="transmembrane region" description="Helical" evidence="4">
    <location>
        <begin position="215"/>
        <end position="235"/>
    </location>
</feature>
<comment type="subcellular location">
    <subcellularLocation>
        <location evidence="1">Membrane</location>
        <topology evidence="1">Multi-pass membrane protein</topology>
    </subcellularLocation>
</comment>
<feature type="transmembrane region" description="Helical" evidence="4">
    <location>
        <begin position="299"/>
        <end position="320"/>
    </location>
</feature>
<dbReference type="InterPro" id="IPR036259">
    <property type="entry name" value="MFS_trans_sf"/>
</dbReference>
<feature type="transmembrane region" description="Helical" evidence="4">
    <location>
        <begin position="399"/>
        <end position="420"/>
    </location>
</feature>
<feature type="transmembrane region" description="Helical" evidence="4">
    <location>
        <begin position="256"/>
        <end position="279"/>
    </location>
</feature>
<feature type="region of interest" description="Disordered" evidence="3">
    <location>
        <begin position="1"/>
        <end position="26"/>
    </location>
</feature>
<dbReference type="OrthoDB" id="6499973at2759"/>
<keyword evidence="4" id="KW-0812">Transmembrane</keyword>
<dbReference type="InterPro" id="IPR050327">
    <property type="entry name" value="Proton-linked_MCT"/>
</dbReference>
<accession>A0A1Y1WBP9</accession>
<dbReference type="GO" id="GO:0022857">
    <property type="term" value="F:transmembrane transporter activity"/>
    <property type="evidence" value="ECO:0007669"/>
    <property type="project" value="InterPro"/>
</dbReference>
<feature type="transmembrane region" description="Helical" evidence="4">
    <location>
        <begin position="366"/>
        <end position="387"/>
    </location>
</feature>
<dbReference type="InterPro" id="IPR011701">
    <property type="entry name" value="MFS"/>
</dbReference>
<dbReference type="GO" id="GO:0016020">
    <property type="term" value="C:membrane"/>
    <property type="evidence" value="ECO:0007669"/>
    <property type="project" value="UniProtKB-SubCell"/>
</dbReference>
<keyword evidence="6" id="KW-1185">Reference proteome</keyword>
<organism evidence="5 6">
    <name type="scientific">Linderina pennispora</name>
    <dbReference type="NCBI Taxonomy" id="61395"/>
    <lineage>
        <taxon>Eukaryota</taxon>
        <taxon>Fungi</taxon>
        <taxon>Fungi incertae sedis</taxon>
        <taxon>Zoopagomycota</taxon>
        <taxon>Kickxellomycotina</taxon>
        <taxon>Kickxellomycetes</taxon>
        <taxon>Kickxellales</taxon>
        <taxon>Kickxellaceae</taxon>
        <taxon>Linderina</taxon>
    </lineage>
</organism>
<comment type="caution">
    <text evidence="5">The sequence shown here is derived from an EMBL/GenBank/DDBJ whole genome shotgun (WGS) entry which is preliminary data.</text>
</comment>
<feature type="transmembrane region" description="Helical" evidence="4">
    <location>
        <begin position="160"/>
        <end position="178"/>
    </location>
</feature>
<dbReference type="PANTHER" id="PTHR11360:SF284">
    <property type="entry name" value="EG:103B4.3 PROTEIN-RELATED"/>
    <property type="match status" value="1"/>
</dbReference>
<name>A0A1Y1WBP9_9FUNG</name>
<dbReference type="Proteomes" id="UP000193922">
    <property type="component" value="Unassembled WGS sequence"/>
</dbReference>
<feature type="compositionally biased region" description="Polar residues" evidence="3">
    <location>
        <begin position="9"/>
        <end position="26"/>
    </location>
</feature>
<dbReference type="Pfam" id="PF07690">
    <property type="entry name" value="MFS_1"/>
    <property type="match status" value="2"/>
</dbReference>
<evidence type="ECO:0000256" key="2">
    <source>
        <dbReference type="ARBA" id="ARBA00006727"/>
    </source>
</evidence>
<evidence type="ECO:0000256" key="1">
    <source>
        <dbReference type="ARBA" id="ARBA00004141"/>
    </source>
</evidence>
<dbReference type="SUPFAM" id="SSF103473">
    <property type="entry name" value="MFS general substrate transporter"/>
    <property type="match status" value="1"/>
</dbReference>
<feature type="transmembrane region" description="Helical" evidence="4">
    <location>
        <begin position="134"/>
        <end position="154"/>
    </location>
</feature>
<comment type="similarity">
    <text evidence="2">Belongs to the major facilitator superfamily. Monocarboxylate porter (TC 2.A.1.13) family.</text>
</comment>
<keyword evidence="4" id="KW-1133">Transmembrane helix</keyword>